<evidence type="ECO:0000313" key="2">
    <source>
        <dbReference type="Proteomes" id="UP000307507"/>
    </source>
</evidence>
<evidence type="ECO:0000313" key="1">
    <source>
        <dbReference type="EMBL" id="THF51471.1"/>
    </source>
</evidence>
<protein>
    <submittedName>
        <fullName evidence="1">Uncharacterized protein</fullName>
    </submittedName>
</protein>
<comment type="caution">
    <text evidence="1">The sequence shown here is derived from an EMBL/GenBank/DDBJ whole genome shotgun (WGS) entry which is preliminary data.</text>
</comment>
<dbReference type="Proteomes" id="UP000307507">
    <property type="component" value="Unassembled WGS sequence"/>
</dbReference>
<gene>
    <name evidence="1" type="ORF">E6C50_06830</name>
</gene>
<sequence length="481" mass="54462">MKKITLILLLLPFLSFSQKITTKKDRVLIDEKEVAIFKEPVRDQYQLFDLSGNKQFTVEYKGMSEGKTILNQWLLLTSADETKKTEIPYEVLINSLSPTRIMLHLISAKYGLFDKNGFNAAKIETFFNTERESIGDKTLKTKMEVVASKKDKEEKIARYRPFVKMDGTILFGGTAGTNIVGKAMSSTYTAFGNNNTVSIYDLDNIQVATARATGNMNNEVEVTLFNDSKFSYNAEKRFAGPDNSSFVKELVGELVYRDITLGRQAKSYNQNLLNEKIKLAKERSRNIYNANGYAFDEKGVRYDGIITAQFEKLDINQTGDTQVVDAIDNYGKNVSIKYKNEKGKERTITLQAKDNIKFYVKNSDGTETAFEGMKVKGDAMKKLSNAMSLGFNNAYFYRVIYTSKENSVLVDPVEDDRFVIKLKSKSEGQMVDKRNNDKLSIQLAEYLSGCKNLASEIKKGAFDLKNSENLINIVNEYNDCK</sequence>
<dbReference type="OrthoDB" id="1151238at2"/>
<reference evidence="1 2" key="1">
    <citation type="submission" date="2019-04" db="EMBL/GenBank/DDBJ databases">
        <title>Flavobacterium sp. nov. isolated from construction timber.</title>
        <authorList>
            <person name="Lin S.-Y."/>
            <person name="Chang C.-T."/>
            <person name="Young C.-C."/>
        </authorList>
    </citation>
    <scope>NUCLEOTIDE SEQUENCE [LARGE SCALE GENOMIC DNA]</scope>
    <source>
        <strain evidence="1 2">CC-CTC003</strain>
    </source>
</reference>
<organism evidence="1 2">
    <name type="scientific">Flavobacterium supellecticarium</name>
    <dbReference type="NCBI Taxonomy" id="2565924"/>
    <lineage>
        <taxon>Bacteria</taxon>
        <taxon>Pseudomonadati</taxon>
        <taxon>Bacteroidota</taxon>
        <taxon>Flavobacteriia</taxon>
        <taxon>Flavobacteriales</taxon>
        <taxon>Flavobacteriaceae</taxon>
        <taxon>Flavobacterium</taxon>
    </lineage>
</organism>
<name>A0A4S3ZZP3_9FLAO</name>
<dbReference type="RefSeq" id="WP_136402455.1">
    <property type="nucleotide sequence ID" value="NZ_SSNZ01000002.1"/>
</dbReference>
<accession>A0A4S3ZZP3</accession>
<keyword evidence="2" id="KW-1185">Reference proteome</keyword>
<dbReference type="AlphaFoldDB" id="A0A4S3ZZP3"/>
<proteinExistence type="predicted"/>
<dbReference type="EMBL" id="SSNZ01000002">
    <property type="protein sequence ID" value="THF51471.1"/>
    <property type="molecule type" value="Genomic_DNA"/>
</dbReference>